<dbReference type="InterPro" id="IPR031336">
    <property type="entry name" value="CDC73_C"/>
</dbReference>
<feature type="domain" description="Cell division control protein 73 C-terminal" evidence="6">
    <location>
        <begin position="294"/>
        <end position="449"/>
    </location>
</feature>
<feature type="domain" description="Paf1 complex subunit Cdc73 N-terminal" evidence="7">
    <location>
        <begin position="2"/>
        <end position="107"/>
    </location>
</feature>
<proteinExistence type="inferred from homology"/>
<dbReference type="Proteomes" id="UP000007264">
    <property type="component" value="Unassembled WGS sequence"/>
</dbReference>
<protein>
    <submittedName>
        <fullName evidence="8">CDC73-domain-containing protein</fullName>
    </submittedName>
</protein>
<dbReference type="GO" id="GO:0016593">
    <property type="term" value="C:Cdc73/Paf1 complex"/>
    <property type="evidence" value="ECO:0007669"/>
    <property type="project" value="InterPro"/>
</dbReference>
<dbReference type="Pfam" id="PF16050">
    <property type="entry name" value="CDC73_N"/>
    <property type="match status" value="1"/>
</dbReference>
<dbReference type="KEGG" id="csl:COCSUDRAFT_46313"/>
<dbReference type="eggNOG" id="KOG3786">
    <property type="taxonomic scope" value="Eukaryota"/>
</dbReference>
<keyword evidence="3" id="KW-0804">Transcription</keyword>
<dbReference type="GO" id="GO:0032968">
    <property type="term" value="P:positive regulation of transcription elongation by RNA polymerase II"/>
    <property type="evidence" value="ECO:0007669"/>
    <property type="project" value="TreeGrafter"/>
</dbReference>
<evidence type="ECO:0000256" key="2">
    <source>
        <dbReference type="ARBA" id="ARBA00010427"/>
    </source>
</evidence>
<feature type="region of interest" description="Disordered" evidence="5">
    <location>
        <begin position="166"/>
        <end position="201"/>
    </location>
</feature>
<gene>
    <name evidence="8" type="ORF">COCSUDRAFT_46313</name>
</gene>
<evidence type="ECO:0000259" key="6">
    <source>
        <dbReference type="Pfam" id="PF05179"/>
    </source>
</evidence>
<evidence type="ECO:0000313" key="9">
    <source>
        <dbReference type="Proteomes" id="UP000007264"/>
    </source>
</evidence>
<dbReference type="AlphaFoldDB" id="I0Z8N9"/>
<feature type="region of interest" description="Disordered" evidence="5">
    <location>
        <begin position="223"/>
        <end position="288"/>
    </location>
</feature>
<dbReference type="Gene3D" id="3.40.50.11990">
    <property type="entry name" value="RNA polymerase II accessory factor, Cdc73 C-terminal domain"/>
    <property type="match status" value="1"/>
</dbReference>
<name>I0Z8N9_COCSC</name>
<evidence type="ECO:0000256" key="3">
    <source>
        <dbReference type="ARBA" id="ARBA00023163"/>
    </source>
</evidence>
<comment type="caution">
    <text evidence="8">The sequence shown here is derived from an EMBL/GenBank/DDBJ whole genome shotgun (WGS) entry which is preliminary data.</text>
</comment>
<dbReference type="InterPro" id="IPR038103">
    <property type="entry name" value="CDC73_C_sf"/>
</dbReference>
<organism evidence="8 9">
    <name type="scientific">Coccomyxa subellipsoidea (strain C-169)</name>
    <name type="common">Green microalga</name>
    <dbReference type="NCBI Taxonomy" id="574566"/>
    <lineage>
        <taxon>Eukaryota</taxon>
        <taxon>Viridiplantae</taxon>
        <taxon>Chlorophyta</taxon>
        <taxon>core chlorophytes</taxon>
        <taxon>Trebouxiophyceae</taxon>
        <taxon>Trebouxiophyceae incertae sedis</taxon>
        <taxon>Coccomyxaceae</taxon>
        <taxon>Coccomyxa</taxon>
        <taxon>Coccomyxa subellipsoidea</taxon>
    </lineage>
</organism>
<dbReference type="Pfam" id="PF05179">
    <property type="entry name" value="CDC73_C"/>
    <property type="match status" value="1"/>
</dbReference>
<dbReference type="EMBL" id="AGSI01000002">
    <property type="protein sequence ID" value="EIE27008.1"/>
    <property type="molecule type" value="Genomic_DNA"/>
</dbReference>
<dbReference type="GO" id="GO:0000993">
    <property type="term" value="F:RNA polymerase II complex binding"/>
    <property type="evidence" value="ECO:0007669"/>
    <property type="project" value="TreeGrafter"/>
</dbReference>
<comment type="subcellular location">
    <subcellularLocation>
        <location evidence="1">Nucleus</location>
    </subcellularLocation>
</comment>
<evidence type="ECO:0000256" key="5">
    <source>
        <dbReference type="SAM" id="MobiDB-lite"/>
    </source>
</evidence>
<evidence type="ECO:0000259" key="7">
    <source>
        <dbReference type="Pfam" id="PF16050"/>
    </source>
</evidence>
<dbReference type="InterPro" id="IPR032041">
    <property type="entry name" value="Cdc73_N"/>
</dbReference>
<dbReference type="GO" id="GO:0006368">
    <property type="term" value="P:transcription elongation by RNA polymerase II"/>
    <property type="evidence" value="ECO:0007669"/>
    <property type="project" value="InterPro"/>
</dbReference>
<dbReference type="InterPro" id="IPR007852">
    <property type="entry name" value="Cdc73/Parafibromin"/>
</dbReference>
<dbReference type="RefSeq" id="XP_005651552.1">
    <property type="nucleotide sequence ID" value="XM_005651495.1"/>
</dbReference>
<accession>I0Z8N9</accession>
<dbReference type="PANTHER" id="PTHR12466:SF8">
    <property type="entry name" value="PARAFIBROMIN"/>
    <property type="match status" value="1"/>
</dbReference>
<dbReference type="OrthoDB" id="2186602at2759"/>
<keyword evidence="4" id="KW-0539">Nucleus</keyword>
<comment type="similarity">
    <text evidence="2">Belongs to the CDC73 family.</text>
</comment>
<dbReference type="GeneID" id="17045042"/>
<evidence type="ECO:0000256" key="4">
    <source>
        <dbReference type="ARBA" id="ARBA00023242"/>
    </source>
</evidence>
<evidence type="ECO:0000256" key="1">
    <source>
        <dbReference type="ARBA" id="ARBA00004123"/>
    </source>
</evidence>
<dbReference type="PANTHER" id="PTHR12466">
    <property type="entry name" value="CDC73 DOMAIN PROTEIN"/>
    <property type="match status" value="1"/>
</dbReference>
<evidence type="ECO:0000313" key="8">
    <source>
        <dbReference type="EMBL" id="EIE27008.1"/>
    </source>
</evidence>
<reference evidence="8 9" key="1">
    <citation type="journal article" date="2012" name="Genome Biol.">
        <title>The genome of the polar eukaryotic microalga coccomyxa subellipsoidea reveals traits of cold adaptation.</title>
        <authorList>
            <person name="Blanc G."/>
            <person name="Agarkova I."/>
            <person name="Grimwood J."/>
            <person name="Kuo A."/>
            <person name="Brueggeman A."/>
            <person name="Dunigan D."/>
            <person name="Gurnon J."/>
            <person name="Ladunga I."/>
            <person name="Lindquist E."/>
            <person name="Lucas S."/>
            <person name="Pangilinan J."/>
            <person name="Proschold T."/>
            <person name="Salamov A."/>
            <person name="Schmutz J."/>
            <person name="Weeks D."/>
            <person name="Yamada T."/>
            <person name="Claverie J.M."/>
            <person name="Grigoriev I."/>
            <person name="Van Etten J."/>
            <person name="Lomsadze A."/>
            <person name="Borodovsky M."/>
        </authorList>
    </citation>
    <scope>NUCLEOTIDE SEQUENCE [LARGE SCALE GENOMIC DNA]</scope>
    <source>
        <strain evidence="8 9">C-169</strain>
    </source>
</reference>
<sequence>MDPLAVLRGFVIDKKLDQVVESPDGSRIQFGDRYSFPKDVATAYKSQMGRGDLYPLSSLVFFMKNARKGGDLIKLANQAGVKPVTFIDRKDLEAYLTGEKENSDYIQLPTDDIIVPTTTGEPADDKGAKALADLLGRERSLRDRNTQLLVPGKSFASALTILATVQKRQQEKEASRSGTAKKPRKEVIPVMPSRRFDRPAGEGLAAMGIDEYKGQQIDAYGARKKTGDAASALPPLPPPPPPPPADDRPPLPQQPPAHRSRHQSSQEKHRPSSSGRSAGAAHKSQDKNSMIGASPIIIVPAAATATINMLNAKLFLEQGTYRSPQQVADEGGTNSSTETFMRTIGRTKPVRYRIVNKAPEKKSYDWKRVVAVFVSGANWQFKGWPFEGAEQGHLADTLSRMLGVYVGLKGEVMPENIKKWNVLKVEVPKDNRHRDRPIVQDIYTALDKFLAAHQSPLRY</sequence>
<keyword evidence="9" id="KW-1185">Reference proteome</keyword>
<feature type="compositionally biased region" description="Low complexity" evidence="5">
    <location>
        <begin position="272"/>
        <end position="281"/>
    </location>
</feature>
<dbReference type="STRING" id="574566.I0Z8N9"/>
<feature type="compositionally biased region" description="Pro residues" evidence="5">
    <location>
        <begin position="234"/>
        <end position="255"/>
    </location>
</feature>